<accession>A0A0F9ZBJ9</accession>
<dbReference type="VEuPathDB" id="MicrosporidiaDB:AAJ76_3300014604"/>
<dbReference type="OrthoDB" id="415696at2759"/>
<evidence type="ECO:0000313" key="4">
    <source>
        <dbReference type="Proteomes" id="UP000034350"/>
    </source>
</evidence>
<dbReference type="GO" id="GO:0015036">
    <property type="term" value="F:disulfide oxidoreductase activity"/>
    <property type="evidence" value="ECO:0007669"/>
    <property type="project" value="UniProtKB-ARBA"/>
</dbReference>
<dbReference type="GeneID" id="36320132"/>
<reference evidence="3 4" key="1">
    <citation type="journal article" date="2015" name="Environ. Microbiol.">
        <title>Genome analyses suggest the presence of polyploidy and recent human-driven expansions in eight global populations of the honeybee pathogen Nosema ceranae.</title>
        <authorList>
            <person name="Pelin A."/>
            <person name="Selman M."/>
            <person name="Aris-Brosou S."/>
            <person name="Farinelli L."/>
            <person name="Corradi N."/>
        </authorList>
    </citation>
    <scope>NUCLEOTIDE SEQUENCE [LARGE SCALE GENOMIC DNA]</scope>
    <source>
        <strain evidence="3 4">PA08 1199</strain>
    </source>
</reference>
<dbReference type="Gene3D" id="3.40.30.10">
    <property type="entry name" value="Glutaredoxin"/>
    <property type="match status" value="1"/>
</dbReference>
<protein>
    <submittedName>
        <fullName evidence="3">Monothiol glutaredoxin grx5</fullName>
    </submittedName>
</protein>
<name>A0A0F9ZBJ9_9MICR</name>
<dbReference type="PANTHER" id="PTHR10293">
    <property type="entry name" value="GLUTAREDOXIN FAMILY MEMBER"/>
    <property type="match status" value="1"/>
</dbReference>
<dbReference type="VEuPathDB" id="MicrosporidiaDB:NCER_101563"/>
<gene>
    <name evidence="3" type="ORF">AAJ76_3300014604</name>
</gene>
<dbReference type="InterPro" id="IPR004480">
    <property type="entry name" value="Monothiol_GRX-rel"/>
</dbReference>
<dbReference type="PROSITE" id="PS51354">
    <property type="entry name" value="GLUTAREDOXIN_2"/>
    <property type="match status" value="1"/>
</dbReference>
<keyword evidence="4" id="KW-1185">Reference proteome</keyword>
<dbReference type="Proteomes" id="UP000034350">
    <property type="component" value="Unassembled WGS sequence"/>
</dbReference>
<sequence length="187" mass="22130">MEYNKKKNTFADIDYDNIVLFYENEIPPGMEQNIRIINCSKQELRNAVVARYNLETLPALLFYKKVIYLKNDNIKNYVEDKQLLLEREVKRIINSCKIVLFIKGDLFDPYCHFSKEVIQILKDNNVNLDEIVYYNVLKNKEMAEKIKEVNKWPTFPQLFVNGKLIGGCDILKKLNETEELTKILNKQ</sequence>
<feature type="domain" description="Glutaredoxin" evidence="2">
    <location>
        <begin position="98"/>
        <end position="165"/>
    </location>
</feature>
<evidence type="ECO:0000256" key="1">
    <source>
        <dbReference type="ARBA" id="ARBA00023284"/>
    </source>
</evidence>
<dbReference type="PANTHER" id="PTHR10293:SF16">
    <property type="entry name" value="GLUTAREDOXIN-RELATED PROTEIN 5, MITOCHONDRIAL"/>
    <property type="match status" value="1"/>
</dbReference>
<dbReference type="EMBL" id="JPQZ01000033">
    <property type="protein sequence ID" value="KKO75074.1"/>
    <property type="molecule type" value="Genomic_DNA"/>
</dbReference>
<dbReference type="InterPro" id="IPR002109">
    <property type="entry name" value="Glutaredoxin"/>
</dbReference>
<keyword evidence="1" id="KW-0676">Redox-active center</keyword>
<proteinExistence type="predicted"/>
<dbReference type="RefSeq" id="XP_024330816.1">
    <property type="nucleotide sequence ID" value="XM_024475198.1"/>
</dbReference>
<dbReference type="GO" id="GO:0005739">
    <property type="term" value="C:mitochondrion"/>
    <property type="evidence" value="ECO:0007669"/>
    <property type="project" value="UniProtKB-ARBA"/>
</dbReference>
<dbReference type="Pfam" id="PF00462">
    <property type="entry name" value="Glutaredoxin"/>
    <property type="match status" value="1"/>
</dbReference>
<dbReference type="InterPro" id="IPR036249">
    <property type="entry name" value="Thioredoxin-like_sf"/>
</dbReference>
<dbReference type="AlphaFoldDB" id="A0A0F9ZBJ9"/>
<comment type="caution">
    <text evidence="3">The sequence shown here is derived from an EMBL/GenBank/DDBJ whole genome shotgun (WGS) entry which is preliminary data.</text>
</comment>
<evidence type="ECO:0000313" key="3">
    <source>
        <dbReference type="EMBL" id="KKO75074.1"/>
    </source>
</evidence>
<organism evidence="3 4">
    <name type="scientific">Vairimorpha ceranae</name>
    <dbReference type="NCBI Taxonomy" id="40302"/>
    <lineage>
        <taxon>Eukaryota</taxon>
        <taxon>Fungi</taxon>
        <taxon>Fungi incertae sedis</taxon>
        <taxon>Microsporidia</taxon>
        <taxon>Nosematidae</taxon>
        <taxon>Vairimorpha</taxon>
    </lineage>
</organism>
<evidence type="ECO:0000259" key="2">
    <source>
        <dbReference type="Pfam" id="PF00462"/>
    </source>
</evidence>
<dbReference type="SUPFAM" id="SSF52833">
    <property type="entry name" value="Thioredoxin-like"/>
    <property type="match status" value="1"/>
</dbReference>
<dbReference type="VEuPathDB" id="MicrosporidiaDB:G9O61_00g022600"/>